<dbReference type="InterPro" id="IPR052017">
    <property type="entry name" value="TSUP"/>
</dbReference>
<keyword evidence="6 8" id="KW-1133">Transmembrane helix</keyword>
<gene>
    <name evidence="9" type="ORF">GRH90_13625</name>
</gene>
<keyword evidence="7 8" id="KW-0472">Membrane</keyword>
<proteinExistence type="inferred from homology"/>
<feature type="transmembrane region" description="Helical" evidence="8">
    <location>
        <begin position="191"/>
        <end position="213"/>
    </location>
</feature>
<accession>A0A845SK68</accession>
<dbReference type="RefSeq" id="WP_162366645.1">
    <property type="nucleotide sequence ID" value="NZ_WUBS01000009.1"/>
</dbReference>
<dbReference type="PANTHER" id="PTHR30269">
    <property type="entry name" value="TRANSMEMBRANE PROTEIN YFCA"/>
    <property type="match status" value="1"/>
</dbReference>
<protein>
    <recommendedName>
        <fullName evidence="8">Probable membrane transporter protein</fullName>
    </recommendedName>
</protein>
<name>A0A845SK68_9GAMM</name>
<dbReference type="Proteomes" id="UP000461443">
    <property type="component" value="Unassembled WGS sequence"/>
</dbReference>
<dbReference type="Pfam" id="PF01925">
    <property type="entry name" value="TauE"/>
    <property type="match status" value="1"/>
</dbReference>
<evidence type="ECO:0000313" key="9">
    <source>
        <dbReference type="EMBL" id="NDL63782.1"/>
    </source>
</evidence>
<feature type="transmembrane region" description="Helical" evidence="8">
    <location>
        <begin position="99"/>
        <end position="118"/>
    </location>
</feature>
<reference evidence="9 10" key="2">
    <citation type="submission" date="2020-02" db="EMBL/GenBank/DDBJ databases">
        <title>The new genus of Enterobacteriales.</title>
        <authorList>
            <person name="Kim I.S."/>
        </authorList>
    </citation>
    <scope>NUCLEOTIDE SEQUENCE [LARGE SCALE GENOMIC DNA]</scope>
    <source>
        <strain evidence="9 10">SAP-6</strain>
    </source>
</reference>
<organism evidence="9 10">
    <name type="scientific">Acerihabitans arboris</name>
    <dbReference type="NCBI Taxonomy" id="2691583"/>
    <lineage>
        <taxon>Bacteria</taxon>
        <taxon>Pseudomonadati</taxon>
        <taxon>Pseudomonadota</taxon>
        <taxon>Gammaproteobacteria</taxon>
        <taxon>Enterobacterales</taxon>
        <taxon>Pectobacteriaceae</taxon>
        <taxon>Acerihabitans</taxon>
    </lineage>
</organism>
<dbReference type="GO" id="GO:0005886">
    <property type="term" value="C:plasma membrane"/>
    <property type="evidence" value="ECO:0007669"/>
    <property type="project" value="UniProtKB-SubCell"/>
</dbReference>
<dbReference type="InterPro" id="IPR002781">
    <property type="entry name" value="TM_pro_TauE-like"/>
</dbReference>
<feature type="transmembrane region" description="Helical" evidence="8">
    <location>
        <begin position="74"/>
        <end position="93"/>
    </location>
</feature>
<dbReference type="AlphaFoldDB" id="A0A845SK68"/>
<dbReference type="PANTHER" id="PTHR30269:SF32">
    <property type="entry name" value="MEMBRANE TRANSPORTER PROTEIN-RELATED"/>
    <property type="match status" value="1"/>
</dbReference>
<evidence type="ECO:0000256" key="6">
    <source>
        <dbReference type="ARBA" id="ARBA00022989"/>
    </source>
</evidence>
<evidence type="ECO:0000256" key="8">
    <source>
        <dbReference type="RuleBase" id="RU363041"/>
    </source>
</evidence>
<keyword evidence="4 8" id="KW-1003">Cell membrane</keyword>
<comment type="similarity">
    <text evidence="2 8">Belongs to the 4-toluene sulfonate uptake permease (TSUP) (TC 2.A.102) family.</text>
</comment>
<evidence type="ECO:0000313" key="10">
    <source>
        <dbReference type="Proteomes" id="UP000461443"/>
    </source>
</evidence>
<evidence type="ECO:0000256" key="2">
    <source>
        <dbReference type="ARBA" id="ARBA00009142"/>
    </source>
</evidence>
<keyword evidence="3" id="KW-0813">Transport</keyword>
<dbReference type="EMBL" id="WUBS01000009">
    <property type="protein sequence ID" value="NDL63782.1"/>
    <property type="molecule type" value="Genomic_DNA"/>
</dbReference>
<evidence type="ECO:0000256" key="1">
    <source>
        <dbReference type="ARBA" id="ARBA00004651"/>
    </source>
</evidence>
<sequence>MALTLYTLLIGATFLTAGTVKGAIGLGLPTVAMGMLGVVMPPAQAAALLIIPSLVTNIWQLFSGPHWARLCRRLWPMLLAVCLGTWYGTGVMAGPMAGWTSLMLGILLMVYALVSLVNRQARVSAAAEKWLGPLAGLVTGLMTGATGVFVIPAVPWLNALALERDDLIQALGLSFTVSTLALAASLAWHDLLTFSALGLSLLAVIPALAGMFFGGYLRARLSHRVFRRCFFLGLLGLGMEITWQHLA</sequence>
<reference evidence="9 10" key="1">
    <citation type="submission" date="2019-12" db="EMBL/GenBank/DDBJ databases">
        <authorList>
            <person name="Lee S.D."/>
        </authorList>
    </citation>
    <scope>NUCLEOTIDE SEQUENCE [LARGE SCALE GENOMIC DNA]</scope>
    <source>
        <strain evidence="9 10">SAP-6</strain>
    </source>
</reference>
<evidence type="ECO:0000256" key="7">
    <source>
        <dbReference type="ARBA" id="ARBA00023136"/>
    </source>
</evidence>
<keyword evidence="10" id="KW-1185">Reference proteome</keyword>
<comment type="caution">
    <text evidence="9">The sequence shown here is derived from an EMBL/GenBank/DDBJ whole genome shotgun (WGS) entry which is preliminary data.</text>
</comment>
<feature type="transmembrane region" description="Helical" evidence="8">
    <location>
        <begin position="130"/>
        <end position="155"/>
    </location>
</feature>
<comment type="subcellular location">
    <subcellularLocation>
        <location evidence="1 8">Cell membrane</location>
        <topology evidence="1 8">Multi-pass membrane protein</topology>
    </subcellularLocation>
</comment>
<feature type="transmembrane region" description="Helical" evidence="8">
    <location>
        <begin position="38"/>
        <end position="62"/>
    </location>
</feature>
<keyword evidence="5 8" id="KW-0812">Transmembrane</keyword>
<evidence type="ECO:0000256" key="3">
    <source>
        <dbReference type="ARBA" id="ARBA00022448"/>
    </source>
</evidence>
<evidence type="ECO:0000256" key="4">
    <source>
        <dbReference type="ARBA" id="ARBA00022475"/>
    </source>
</evidence>
<evidence type="ECO:0000256" key="5">
    <source>
        <dbReference type="ARBA" id="ARBA00022692"/>
    </source>
</evidence>
<feature type="transmembrane region" description="Helical" evidence="8">
    <location>
        <begin position="167"/>
        <end position="184"/>
    </location>
</feature>